<sequence>MMRVVVLLLALVLTVAGEKECHVAHHSRGSDAGPAINAAFRKCARNGKITLDKFYTVNSLLFTTDLSNVEIELIGSINFTPNIAKWSPESYFLEYQNATTFWFLSGSHICMHGGGTINGNGQVWWDALSTNGQDAGTAGGSSRTFARPIPLTVGNSSHVEIEDINFVGSPFWNNFVYQSDHVTYKKIIIDSVSYSSAPAANSDGWDIYRSSDVVITESWINNDDDCVSFKPNSTNVEVSHLFCNGSHGISVGSLGQYAGETDIVANVTVFNVTLENAQNGARIKAFGGSPDPNSTAGGGTGSASNITFRDFKVINVDNPIVINQCYSTPADVCAQFPSGIIISDVHYIDVTGTSSGADGSVIVDIECSSQCSNVTAYGTDITSPNGPATFICQDVDTAQLDFNCTSPKS</sequence>
<organism evidence="1 2">
    <name type="scientific">Phlebia brevispora</name>
    <dbReference type="NCBI Taxonomy" id="194682"/>
    <lineage>
        <taxon>Eukaryota</taxon>
        <taxon>Fungi</taxon>
        <taxon>Dikarya</taxon>
        <taxon>Basidiomycota</taxon>
        <taxon>Agaricomycotina</taxon>
        <taxon>Agaricomycetes</taxon>
        <taxon>Polyporales</taxon>
        <taxon>Meruliaceae</taxon>
        <taxon>Phlebia</taxon>
    </lineage>
</organism>
<proteinExistence type="predicted"/>
<name>A0ACC1T490_9APHY</name>
<comment type="caution">
    <text evidence="1">The sequence shown here is derived from an EMBL/GenBank/DDBJ whole genome shotgun (WGS) entry which is preliminary data.</text>
</comment>
<accession>A0ACC1T490</accession>
<dbReference type="Proteomes" id="UP001148662">
    <property type="component" value="Unassembled WGS sequence"/>
</dbReference>
<evidence type="ECO:0000313" key="1">
    <source>
        <dbReference type="EMBL" id="KAJ3552519.1"/>
    </source>
</evidence>
<gene>
    <name evidence="1" type="ORF">NM688_g4112</name>
</gene>
<protein>
    <submittedName>
        <fullName evidence="1">Uncharacterized protein</fullName>
    </submittedName>
</protein>
<evidence type="ECO:0000313" key="2">
    <source>
        <dbReference type="Proteomes" id="UP001148662"/>
    </source>
</evidence>
<keyword evidence="2" id="KW-1185">Reference proteome</keyword>
<reference evidence="1" key="1">
    <citation type="submission" date="2022-07" db="EMBL/GenBank/DDBJ databases">
        <title>Genome Sequence of Phlebia brevispora.</title>
        <authorList>
            <person name="Buettner E."/>
        </authorList>
    </citation>
    <scope>NUCLEOTIDE SEQUENCE</scope>
    <source>
        <strain evidence="1">MPL23</strain>
    </source>
</reference>
<dbReference type="EMBL" id="JANHOG010000651">
    <property type="protein sequence ID" value="KAJ3552519.1"/>
    <property type="molecule type" value="Genomic_DNA"/>
</dbReference>